<dbReference type="Pfam" id="PF08281">
    <property type="entry name" value="Sigma70_r4_2"/>
    <property type="match status" value="1"/>
</dbReference>
<dbReference type="SUPFAM" id="SSF88659">
    <property type="entry name" value="Sigma3 and sigma4 domains of RNA polymerase sigma factors"/>
    <property type="match status" value="1"/>
</dbReference>
<feature type="compositionally biased region" description="Basic residues" evidence="5">
    <location>
        <begin position="205"/>
        <end position="219"/>
    </location>
</feature>
<evidence type="ECO:0000313" key="8">
    <source>
        <dbReference type="Proteomes" id="UP000294513"/>
    </source>
</evidence>
<sequence length="219" mass="25064">MSETVVDLYASKPFQVLLQVARETGERSDMDVVLKYARRAAVTHVFQLHRVRLREVRIADAVSQSVRPDLRRLVESDISFFDLVDRLPFDQQQVVVGHAYLGLRFVDIAKATGIPAGTVKSRWKAAKKRLEAILAHDNDDERCSPSPGTCWTCRPRPRQRRPLPAAPLRPRRPRPDGTRRNAGRAPPPRRSLRHRRCPWGDPTRHGRGRTRTRGPVRPQ</sequence>
<dbReference type="GO" id="GO:0016987">
    <property type="term" value="F:sigma factor activity"/>
    <property type="evidence" value="ECO:0007669"/>
    <property type="project" value="UniProtKB-KW"/>
</dbReference>
<dbReference type="GO" id="GO:0006352">
    <property type="term" value="P:DNA-templated transcription initiation"/>
    <property type="evidence" value="ECO:0007669"/>
    <property type="project" value="InterPro"/>
</dbReference>
<dbReference type="GO" id="GO:0003677">
    <property type="term" value="F:DNA binding"/>
    <property type="evidence" value="ECO:0007669"/>
    <property type="project" value="InterPro"/>
</dbReference>
<feature type="domain" description="RNA polymerase sigma factor 70 region 4 type 2" evidence="6">
    <location>
        <begin position="82"/>
        <end position="130"/>
    </location>
</feature>
<dbReference type="OrthoDB" id="9784272at2"/>
<reference evidence="7 8" key="1">
    <citation type="submission" date="2019-03" db="EMBL/GenBank/DDBJ databases">
        <title>Draft genome sequences of novel Actinobacteria.</title>
        <authorList>
            <person name="Sahin N."/>
            <person name="Ay H."/>
            <person name="Saygin H."/>
        </authorList>
    </citation>
    <scope>NUCLEOTIDE SEQUENCE [LARGE SCALE GENOMIC DNA]</scope>
    <source>
        <strain evidence="7 8">H3C3</strain>
    </source>
</reference>
<keyword evidence="3" id="KW-0731">Sigma factor</keyword>
<name>A0A4R5C1I0_9ACTN</name>
<organism evidence="7 8">
    <name type="scientific">Actinomadura rubrisoli</name>
    <dbReference type="NCBI Taxonomy" id="2530368"/>
    <lineage>
        <taxon>Bacteria</taxon>
        <taxon>Bacillati</taxon>
        <taxon>Actinomycetota</taxon>
        <taxon>Actinomycetes</taxon>
        <taxon>Streptosporangiales</taxon>
        <taxon>Thermomonosporaceae</taxon>
        <taxon>Actinomadura</taxon>
    </lineage>
</organism>
<evidence type="ECO:0000256" key="2">
    <source>
        <dbReference type="ARBA" id="ARBA00023015"/>
    </source>
</evidence>
<evidence type="ECO:0000256" key="1">
    <source>
        <dbReference type="ARBA" id="ARBA00010641"/>
    </source>
</evidence>
<dbReference type="InterPro" id="IPR013249">
    <property type="entry name" value="RNA_pol_sigma70_r4_t2"/>
</dbReference>
<dbReference type="Proteomes" id="UP000294513">
    <property type="component" value="Unassembled WGS sequence"/>
</dbReference>
<evidence type="ECO:0000256" key="5">
    <source>
        <dbReference type="SAM" id="MobiDB-lite"/>
    </source>
</evidence>
<proteinExistence type="inferred from homology"/>
<dbReference type="Gene3D" id="1.10.10.10">
    <property type="entry name" value="Winged helix-like DNA-binding domain superfamily/Winged helix DNA-binding domain"/>
    <property type="match status" value="1"/>
</dbReference>
<keyword evidence="2" id="KW-0805">Transcription regulation</keyword>
<accession>A0A4R5C1I0</accession>
<evidence type="ECO:0000313" key="7">
    <source>
        <dbReference type="EMBL" id="TDD93448.1"/>
    </source>
</evidence>
<protein>
    <submittedName>
        <fullName evidence="7">Sigma-70 family RNA polymerase sigma factor</fullName>
    </submittedName>
</protein>
<keyword evidence="4" id="KW-0804">Transcription</keyword>
<comment type="caution">
    <text evidence="7">The sequence shown here is derived from an EMBL/GenBank/DDBJ whole genome shotgun (WGS) entry which is preliminary data.</text>
</comment>
<dbReference type="InterPro" id="IPR036388">
    <property type="entry name" value="WH-like_DNA-bd_sf"/>
</dbReference>
<evidence type="ECO:0000256" key="4">
    <source>
        <dbReference type="ARBA" id="ARBA00023163"/>
    </source>
</evidence>
<feature type="region of interest" description="Disordered" evidence="5">
    <location>
        <begin position="138"/>
        <end position="219"/>
    </location>
</feature>
<evidence type="ECO:0000259" key="6">
    <source>
        <dbReference type="Pfam" id="PF08281"/>
    </source>
</evidence>
<keyword evidence="8" id="KW-1185">Reference proteome</keyword>
<comment type="similarity">
    <text evidence="1">Belongs to the sigma-70 factor family. ECF subfamily.</text>
</comment>
<gene>
    <name evidence="7" type="ORF">E1298_09510</name>
</gene>
<dbReference type="AlphaFoldDB" id="A0A4R5C1I0"/>
<dbReference type="InterPro" id="IPR013324">
    <property type="entry name" value="RNA_pol_sigma_r3/r4-like"/>
</dbReference>
<dbReference type="EMBL" id="SMKU01000031">
    <property type="protein sequence ID" value="TDD93448.1"/>
    <property type="molecule type" value="Genomic_DNA"/>
</dbReference>
<evidence type="ECO:0000256" key="3">
    <source>
        <dbReference type="ARBA" id="ARBA00023082"/>
    </source>
</evidence>